<evidence type="ECO:0000256" key="1">
    <source>
        <dbReference type="ARBA" id="ARBA00022729"/>
    </source>
</evidence>
<dbReference type="EMBL" id="CAMXCT010001946">
    <property type="protein sequence ID" value="CAI3994401.1"/>
    <property type="molecule type" value="Genomic_DNA"/>
</dbReference>
<dbReference type="InterPro" id="IPR004843">
    <property type="entry name" value="Calcineurin-like_PHP"/>
</dbReference>
<feature type="chain" id="PRO_5043272360" evidence="3">
    <location>
        <begin position="18"/>
        <end position="558"/>
    </location>
</feature>
<dbReference type="GO" id="GO:0016787">
    <property type="term" value="F:hydrolase activity"/>
    <property type="evidence" value="ECO:0007669"/>
    <property type="project" value="UniProtKB-KW"/>
</dbReference>
<dbReference type="Pfam" id="PF00149">
    <property type="entry name" value="Metallophos"/>
    <property type="match status" value="1"/>
</dbReference>
<proteinExistence type="predicted"/>
<reference evidence="5" key="1">
    <citation type="submission" date="2022-10" db="EMBL/GenBank/DDBJ databases">
        <authorList>
            <person name="Chen Y."/>
            <person name="Dougan E. K."/>
            <person name="Chan C."/>
            <person name="Rhodes N."/>
            <person name="Thang M."/>
        </authorList>
    </citation>
    <scope>NUCLEOTIDE SEQUENCE</scope>
</reference>
<dbReference type="OrthoDB" id="411211at2759"/>
<dbReference type="EMBL" id="CAMXCT020001946">
    <property type="protein sequence ID" value="CAL1147776.1"/>
    <property type="molecule type" value="Genomic_DNA"/>
</dbReference>
<feature type="signal peptide" evidence="3">
    <location>
        <begin position="1"/>
        <end position="17"/>
    </location>
</feature>
<comment type="caution">
    <text evidence="5">The sequence shown here is derived from an EMBL/GenBank/DDBJ whole genome shotgun (WGS) entry which is preliminary data.</text>
</comment>
<dbReference type="InterPro" id="IPR051558">
    <property type="entry name" value="Metallophosphoesterase_PAP"/>
</dbReference>
<keyword evidence="8" id="KW-1185">Reference proteome</keyword>
<evidence type="ECO:0000313" key="6">
    <source>
        <dbReference type="EMBL" id="CAL1147776.1"/>
    </source>
</evidence>
<sequence length="558" mass="60299">MGLGYLLPLALLVASQASFNDDECDSLDGRDEDCALHVLQKATRLRKIEPFEGPVRLGREADVDAAPAVTDWLGSQEQMLGSDAEPLLGASAEISYSPPSSPTSDLKVLKKGNGLAPPSKATQYNGVAWPEMVFPGTGEMHVFTIGDWGGLLWEQYGDGGTGLHVFPFIRPSCSINDMKQCFNETGDASGPCNEACGYVPGVDNQAQVVVAEQMKQRAAKTGVQYFLNVGDNFYPQGMNTGCGSPMDQIKEATKVQFTKAFNWVYSGPLNGKVWLSVLGNHDYGARQFNYAWDQQVAFTWASDRWVMPALYFSQHVRYPDLGFDVDIFMLDSNVMDAHGLDDRPGSNLCHRRFNAQADCSATGGPPSVEECAAWFGDLWGRQATWMEEKLNASTASWQIAVTHFPCGHKLPWYSKLRSNGLDLLVTGHIHEQQLQFLPGQLTCLVTGGGGGITSERSPQGDDSREYGFFDLTLSKSTIKVELVNHLGNVVLTHSIPPFAGKPLQGAVVPDAPKSEPQPAAEQRSGVAAACSSNPQCAGLNGDCCPTPGGTMLGCCEQP</sequence>
<reference evidence="6" key="2">
    <citation type="submission" date="2024-04" db="EMBL/GenBank/DDBJ databases">
        <authorList>
            <person name="Chen Y."/>
            <person name="Shah S."/>
            <person name="Dougan E. K."/>
            <person name="Thang M."/>
            <person name="Chan C."/>
        </authorList>
    </citation>
    <scope>NUCLEOTIDE SEQUENCE [LARGE SCALE GENOMIC DNA]</scope>
</reference>
<keyword evidence="2" id="KW-0378">Hydrolase</keyword>
<dbReference type="PANTHER" id="PTHR10161">
    <property type="entry name" value="TARTRATE-RESISTANT ACID PHOSPHATASE TYPE 5"/>
    <property type="match status" value="1"/>
</dbReference>
<evidence type="ECO:0000313" key="7">
    <source>
        <dbReference type="EMBL" id="CAL4781713.1"/>
    </source>
</evidence>
<dbReference type="PANTHER" id="PTHR10161:SF14">
    <property type="entry name" value="TARTRATE-RESISTANT ACID PHOSPHATASE TYPE 5"/>
    <property type="match status" value="1"/>
</dbReference>
<evidence type="ECO:0000313" key="5">
    <source>
        <dbReference type="EMBL" id="CAI3994401.1"/>
    </source>
</evidence>
<dbReference type="Proteomes" id="UP001152797">
    <property type="component" value="Unassembled WGS sequence"/>
</dbReference>
<evidence type="ECO:0000259" key="4">
    <source>
        <dbReference type="Pfam" id="PF00149"/>
    </source>
</evidence>
<organism evidence="5">
    <name type="scientific">Cladocopium goreaui</name>
    <dbReference type="NCBI Taxonomy" id="2562237"/>
    <lineage>
        <taxon>Eukaryota</taxon>
        <taxon>Sar</taxon>
        <taxon>Alveolata</taxon>
        <taxon>Dinophyceae</taxon>
        <taxon>Suessiales</taxon>
        <taxon>Symbiodiniaceae</taxon>
        <taxon>Cladocopium</taxon>
    </lineage>
</organism>
<dbReference type="Gene3D" id="3.60.21.10">
    <property type="match status" value="1"/>
</dbReference>
<dbReference type="SUPFAM" id="SSF56300">
    <property type="entry name" value="Metallo-dependent phosphatases"/>
    <property type="match status" value="1"/>
</dbReference>
<keyword evidence="1 3" id="KW-0732">Signal</keyword>
<accession>A0A9P1FZY8</accession>
<evidence type="ECO:0000256" key="2">
    <source>
        <dbReference type="ARBA" id="ARBA00022801"/>
    </source>
</evidence>
<name>A0A9P1FZY8_9DINO</name>
<feature type="domain" description="Calcineurin-like phosphoesterase" evidence="4">
    <location>
        <begin position="216"/>
        <end position="431"/>
    </location>
</feature>
<dbReference type="EMBL" id="CAMXCT030001946">
    <property type="protein sequence ID" value="CAL4781713.1"/>
    <property type="molecule type" value="Genomic_DNA"/>
</dbReference>
<gene>
    <name evidence="5" type="ORF">C1SCF055_LOCUS21049</name>
</gene>
<evidence type="ECO:0000313" key="8">
    <source>
        <dbReference type="Proteomes" id="UP001152797"/>
    </source>
</evidence>
<protein>
    <submittedName>
        <fullName evidence="7">Calcineurin-like phosphoesterase domain-containing protein</fullName>
    </submittedName>
</protein>
<dbReference type="AlphaFoldDB" id="A0A9P1FZY8"/>
<dbReference type="InterPro" id="IPR029052">
    <property type="entry name" value="Metallo-depent_PP-like"/>
</dbReference>
<evidence type="ECO:0000256" key="3">
    <source>
        <dbReference type="SAM" id="SignalP"/>
    </source>
</evidence>